<dbReference type="Proteomes" id="UP000017174">
    <property type="component" value="Unassembled WGS sequence"/>
</dbReference>
<proteinExistence type="predicted"/>
<dbReference type="AlphaFoldDB" id="U7V534"/>
<evidence type="ECO:0000313" key="1">
    <source>
        <dbReference type="EMBL" id="ERT66640.1"/>
    </source>
</evidence>
<name>U7V534_9MICC</name>
<reference evidence="1 2" key="1">
    <citation type="submission" date="2013-08" db="EMBL/GenBank/DDBJ databases">
        <authorList>
            <person name="Weinstock G."/>
            <person name="Sodergren E."/>
            <person name="Wylie T."/>
            <person name="Fulton L."/>
            <person name="Fulton R."/>
            <person name="Fronick C."/>
            <person name="O'Laughlin M."/>
            <person name="Godfrey J."/>
            <person name="Miner T."/>
            <person name="Herter B."/>
            <person name="Appelbaum E."/>
            <person name="Cordes M."/>
            <person name="Lek S."/>
            <person name="Wollam A."/>
            <person name="Pepin K.H."/>
            <person name="Palsikar V.B."/>
            <person name="Mitreva M."/>
            <person name="Wilson R.K."/>
        </authorList>
    </citation>
    <scope>NUCLEOTIDE SEQUENCE [LARGE SCALE GENOMIC DNA]</scope>
    <source>
        <strain evidence="1 2">F0184</strain>
    </source>
</reference>
<comment type="caution">
    <text evidence="1">The sequence shown here is derived from an EMBL/GenBank/DDBJ whole genome shotgun (WGS) entry which is preliminary data.</text>
</comment>
<protein>
    <submittedName>
        <fullName evidence="1">Uncharacterized protein</fullName>
    </submittedName>
</protein>
<dbReference type="HOGENOM" id="CLU_3316367_0_0_11"/>
<dbReference type="EMBL" id="AXZG01000033">
    <property type="protein sequence ID" value="ERT66640.1"/>
    <property type="molecule type" value="Genomic_DNA"/>
</dbReference>
<accession>U7V534</accession>
<gene>
    <name evidence="1" type="ORF">HMPREF0742_00892</name>
</gene>
<organism evidence="1 2">
    <name type="scientific">Rothia aeria F0184</name>
    <dbReference type="NCBI Taxonomy" id="888019"/>
    <lineage>
        <taxon>Bacteria</taxon>
        <taxon>Bacillati</taxon>
        <taxon>Actinomycetota</taxon>
        <taxon>Actinomycetes</taxon>
        <taxon>Micrococcales</taxon>
        <taxon>Micrococcaceae</taxon>
        <taxon>Rothia</taxon>
    </lineage>
</organism>
<evidence type="ECO:0000313" key="2">
    <source>
        <dbReference type="Proteomes" id="UP000017174"/>
    </source>
</evidence>
<sequence length="39" mass="4272">MFKGFSGAPAADFLHGGSTRKGRYRQYSQFTPFSGRVSA</sequence>